<dbReference type="Proteomes" id="UP001280897">
    <property type="component" value="Unassembled WGS sequence"/>
</dbReference>
<comment type="caution">
    <text evidence="1">The sequence shown here is derived from an EMBL/GenBank/DDBJ whole genome shotgun (WGS) entry which is preliminary data.</text>
</comment>
<gene>
    <name evidence="1" type="ORF">R0G89_05475</name>
</gene>
<reference evidence="1" key="2">
    <citation type="submission" date="2023-10" db="EMBL/GenBank/DDBJ databases">
        <authorList>
            <person name="Khurajog B."/>
        </authorList>
    </citation>
    <scope>NUCLEOTIDE SEQUENCE</scope>
    <source>
        <strain evidence="1">BF9</strain>
    </source>
</reference>
<dbReference type="AlphaFoldDB" id="A0AAW8YHK3"/>
<evidence type="ECO:0000313" key="1">
    <source>
        <dbReference type="EMBL" id="MDV2621178.1"/>
    </source>
</evidence>
<dbReference type="RefSeq" id="WP_317072153.1">
    <property type="nucleotide sequence ID" value="NZ_JAWJAV010000003.1"/>
</dbReference>
<protein>
    <submittedName>
        <fullName evidence="1">Uncharacterized protein</fullName>
    </submittedName>
</protein>
<evidence type="ECO:0000313" key="2">
    <source>
        <dbReference type="Proteomes" id="UP001280897"/>
    </source>
</evidence>
<organism evidence="1 2">
    <name type="scientific">Pediococcus acidilactici</name>
    <dbReference type="NCBI Taxonomy" id="1254"/>
    <lineage>
        <taxon>Bacteria</taxon>
        <taxon>Bacillati</taxon>
        <taxon>Bacillota</taxon>
        <taxon>Bacilli</taxon>
        <taxon>Lactobacillales</taxon>
        <taxon>Lactobacillaceae</taxon>
        <taxon>Pediococcus</taxon>
        <taxon>Pediococcus acidilactici group</taxon>
    </lineage>
</organism>
<accession>A0AAW8YHK3</accession>
<name>A0AAW8YHK3_PEDAC</name>
<sequence>MDEETKNIIKKALDDGMSFDEAMEKIERTNSDDDYAEISYSTVKGTGYIFGNVDEAANGILILINQLLDALNNDPERKQHVIRDINELMMKQTLGMLKANGVSMDQIMEVLSEDE</sequence>
<proteinExistence type="predicted"/>
<reference evidence="1" key="1">
    <citation type="journal article" date="2023" name="PeerJ">
        <title>Selection and evaluation of lactic acid bacteria from chicken feces in Thailand as potential probiotics.</title>
        <authorList>
            <person name="Khurajog B."/>
            <person name="Disastra Y."/>
            <person name="Lawwyne L.D."/>
            <person name="Sirichokchatchawan W."/>
            <person name="Niyomtham W."/>
            <person name="Yindee J."/>
            <person name="Hampson D.J."/>
            <person name="Prapasarakul N."/>
        </authorList>
    </citation>
    <scope>NUCLEOTIDE SEQUENCE</scope>
    <source>
        <strain evidence="1">BF9</strain>
    </source>
</reference>
<dbReference type="EMBL" id="JAWJAV010000003">
    <property type="protein sequence ID" value="MDV2621178.1"/>
    <property type="molecule type" value="Genomic_DNA"/>
</dbReference>